<protein>
    <submittedName>
        <fullName evidence="1">Uncharacterized protein</fullName>
    </submittedName>
</protein>
<accession>A0ACB8AQ56</accession>
<proteinExistence type="predicted"/>
<evidence type="ECO:0000313" key="2">
    <source>
        <dbReference type="Proteomes" id="UP000790377"/>
    </source>
</evidence>
<reference evidence="1" key="1">
    <citation type="journal article" date="2021" name="New Phytol.">
        <title>Evolutionary innovations through gain and loss of genes in the ectomycorrhizal Boletales.</title>
        <authorList>
            <person name="Wu G."/>
            <person name="Miyauchi S."/>
            <person name="Morin E."/>
            <person name="Kuo A."/>
            <person name="Drula E."/>
            <person name="Varga T."/>
            <person name="Kohler A."/>
            <person name="Feng B."/>
            <person name="Cao Y."/>
            <person name="Lipzen A."/>
            <person name="Daum C."/>
            <person name="Hundley H."/>
            <person name="Pangilinan J."/>
            <person name="Johnson J."/>
            <person name="Barry K."/>
            <person name="LaButti K."/>
            <person name="Ng V."/>
            <person name="Ahrendt S."/>
            <person name="Min B."/>
            <person name="Choi I.G."/>
            <person name="Park H."/>
            <person name="Plett J.M."/>
            <person name="Magnuson J."/>
            <person name="Spatafora J.W."/>
            <person name="Nagy L.G."/>
            <person name="Henrissat B."/>
            <person name="Grigoriev I.V."/>
            <person name="Yang Z.L."/>
            <person name="Xu J."/>
            <person name="Martin F.M."/>
        </authorList>
    </citation>
    <scope>NUCLEOTIDE SEQUENCE</scope>
    <source>
        <strain evidence="1">ATCC 28755</strain>
    </source>
</reference>
<dbReference type="Proteomes" id="UP000790377">
    <property type="component" value="Unassembled WGS sequence"/>
</dbReference>
<comment type="caution">
    <text evidence="1">The sequence shown here is derived from an EMBL/GenBank/DDBJ whole genome shotgun (WGS) entry which is preliminary data.</text>
</comment>
<dbReference type="EMBL" id="MU267600">
    <property type="protein sequence ID" value="KAH7915476.1"/>
    <property type="molecule type" value="Genomic_DNA"/>
</dbReference>
<organism evidence="1 2">
    <name type="scientific">Hygrophoropsis aurantiaca</name>
    <dbReference type="NCBI Taxonomy" id="72124"/>
    <lineage>
        <taxon>Eukaryota</taxon>
        <taxon>Fungi</taxon>
        <taxon>Dikarya</taxon>
        <taxon>Basidiomycota</taxon>
        <taxon>Agaricomycotina</taxon>
        <taxon>Agaricomycetes</taxon>
        <taxon>Agaricomycetidae</taxon>
        <taxon>Boletales</taxon>
        <taxon>Coniophorineae</taxon>
        <taxon>Hygrophoropsidaceae</taxon>
        <taxon>Hygrophoropsis</taxon>
    </lineage>
</organism>
<sequence length="592" mass="65603">MSLSSLLLGSKATGRLKAIDTDLDALFGSQSQVDVKGPTDAARPGGPSTSKKKRKLATSSNQLPEKKVRVYPPTNLPPTSPDKPKGKPRKAKEKSYIEDINEAHGDNSDTHPDKHERKISRSNEANVESQPDSDATSSELVHESLRKDGSPRSKRPSAHKEKYTPTDETNEQRNARTIFIGNLSSDIAQKRPFQKQLQRHILSYIPNSKMESTRFRSIAFQNPTNKLPGDESNPATAKLNTRKHDRDRASSWRDSNTKDDSVKNDEKKFLTPSEKKKIAFINQEFHASADSVNAYMVFAHAPPVAARPANLPPLPPSLDPFEAARLAVLRCNGTMFMGRTIRVDIATKLPPSATATNTDRSGVISGDPKLTVFVGNLDFASKEEDLRSFFEGLVTTERGPPPVDLPNSDENHRLWVTRVRVVRDKDTQLGKGFAYVQFADRACVDEILALEEGKVKFAKRKLRVQRCKTLPGTSLEYKAAPSSKGPNSIATSAISQPITVPKGDPTLGTKLAHLSKEERKQAKSSDTDRLARRLAKKKARMALANKGVTIQSKERERVRKSTSAKKAQGPPRRENKGRVRSEKSIAKRNYKK</sequence>
<gene>
    <name evidence="1" type="ORF">BJ138DRAFT_1141845</name>
</gene>
<name>A0ACB8AQ56_9AGAM</name>
<keyword evidence="2" id="KW-1185">Reference proteome</keyword>
<evidence type="ECO:0000313" key="1">
    <source>
        <dbReference type="EMBL" id="KAH7915476.1"/>
    </source>
</evidence>